<dbReference type="EMBL" id="BIXY01000002">
    <property type="protein sequence ID" value="GCF06765.1"/>
    <property type="molecule type" value="Genomic_DNA"/>
</dbReference>
<dbReference type="InterPro" id="IPR024361">
    <property type="entry name" value="BACON"/>
</dbReference>
<reference evidence="3 4" key="1">
    <citation type="submission" date="2019-01" db="EMBL/GenBank/DDBJ databases">
        <title>Draft genome sequence of Dictyobacter sp. Uno17.</title>
        <authorList>
            <person name="Wang C.M."/>
            <person name="Zheng Y."/>
            <person name="Sakai Y."/>
            <person name="Abe K."/>
            <person name="Yokota A."/>
            <person name="Yabe S."/>
        </authorList>
    </citation>
    <scope>NUCLEOTIDE SEQUENCE [LARGE SCALE GENOMIC DNA]</scope>
    <source>
        <strain evidence="3 4">Uno17</strain>
    </source>
</reference>
<dbReference type="InterPro" id="IPR013783">
    <property type="entry name" value="Ig-like_fold"/>
</dbReference>
<feature type="domain" description="BACON" evidence="2">
    <location>
        <begin position="379"/>
        <end position="437"/>
    </location>
</feature>
<feature type="domain" description="BACON" evidence="2">
    <location>
        <begin position="681"/>
        <end position="766"/>
    </location>
</feature>
<evidence type="ECO:0000259" key="2">
    <source>
        <dbReference type="Pfam" id="PF19190"/>
    </source>
</evidence>
<dbReference type="Gene3D" id="2.60.40.10">
    <property type="entry name" value="Immunoglobulins"/>
    <property type="match status" value="1"/>
</dbReference>
<keyword evidence="1" id="KW-0472">Membrane</keyword>
<evidence type="ECO:0000256" key="1">
    <source>
        <dbReference type="SAM" id="Phobius"/>
    </source>
</evidence>
<evidence type="ECO:0000313" key="4">
    <source>
        <dbReference type="Proteomes" id="UP000322530"/>
    </source>
</evidence>
<accession>A0A5A5T6B1</accession>
<keyword evidence="1" id="KW-0812">Transmembrane</keyword>
<protein>
    <recommendedName>
        <fullName evidence="2">BACON domain-containing protein</fullName>
    </recommendedName>
</protein>
<proteinExistence type="predicted"/>
<dbReference type="AlphaFoldDB" id="A0A5A5T6B1"/>
<comment type="caution">
    <text evidence="3">The sequence shown here is derived from an EMBL/GenBank/DDBJ whole genome shotgun (WGS) entry which is preliminary data.</text>
</comment>
<dbReference type="Pfam" id="PF19190">
    <property type="entry name" value="BACON_2"/>
    <property type="match status" value="5"/>
</dbReference>
<gene>
    <name evidence="3" type="ORF">KDI_03290</name>
</gene>
<name>A0A5A5T6B1_9CHLR</name>
<feature type="transmembrane region" description="Helical" evidence="1">
    <location>
        <begin position="111"/>
        <end position="130"/>
    </location>
</feature>
<keyword evidence="4" id="KW-1185">Reference proteome</keyword>
<feature type="domain" description="BACON" evidence="2">
    <location>
        <begin position="577"/>
        <end position="659"/>
    </location>
</feature>
<evidence type="ECO:0000313" key="3">
    <source>
        <dbReference type="EMBL" id="GCF06765.1"/>
    </source>
</evidence>
<feature type="domain" description="BACON" evidence="2">
    <location>
        <begin position="483"/>
        <end position="529"/>
    </location>
</feature>
<sequence>MPIDNATISQPRPEDELEPIAVVATTDVQQDPLPAYASATMHSASTYLSLSRRKGEMHPQPAWQKVVETPRRPSTTYPPRPPVPLHAWPVLRHIPYGWLLFPRLLSRPRSFFWLSLLVLLFLMAGSLLRITQFLAPLPVSGKDSPSITVSPQPNVSVGEQLTIQLAGFQPGVKVGLFLDEHIPIFDTHGRSQLFVKQDGTFIDTVTVSEYWGVGTHKISVEDADRHQSYGTSILVMANLGSILPAHFHLKVANELDPDTLNLGAGDQATNSIRSIHLTNSGMGLISWQANAQASWLLISPQSGNVIGDAPAEVKIAVDRANLEPGHYTSDITFASSAGNRTLHVTMQVLTLAFGLRPVLQLTPALLSFTGVDGDVHLAPQVITVSNPGELPLNWQGSVSNPSWLVLSSLKGHLDAGGSATTQVEVNSGALLPGSYNAEINFTGVGSAPINAQTIYVNITIKAGCSLNLSTNVLSFIDVAHQAAPAAQALTVNQTPGCSVPLGWKALSNTSWLTIDQSSGTTPSSVKVEVVPAGLPAAPQTLNGSITFSYGQSTQVLLVNLTLSSVGPLLTVGTSTLSFSTTPGINSAVTQALPLTNTGDSAIAWMASTQASGGNWLSLKTSSGNLAARQSTTLQVSAMDLSTLTTITSYAGLVKIDGRSAQGKTVELLIPVQLTVNAACTLQVSPDTITFSSYQGQSGQPDTVHTVVMKAEGACKHNLQWTVTTTTTSGGNWLSAIPRSGNLAPNKSTATRVGVDLSGLTPNIYRGQVQIIARDSSNPHQIIARKTLDVFLNMQPPCTLLVPSQLALNFTPATTSSIQTFTVGITGNCGSGGVKVVATAASTNKWFSVSDPVVISRGGTATFSVTAQKAGLTQATGSISLTALEAGIAIVGSPQQVMVNFTPPPPPSFTITVSSAVINADNGKLLRSLTIANTGSNALTWSAALLGQQSFVALPVSSNTLAAGASATIGLLVDPTGLAAGTYAVHVAITATDSQTGMTTGPIDVFVPININDTATPSATSAPTEAPSIIPPLVPTNLVAVPSAAVIQSVTRAATP</sequence>
<keyword evidence="1" id="KW-1133">Transmembrane helix</keyword>
<feature type="domain" description="BACON" evidence="2">
    <location>
        <begin position="254"/>
        <end position="346"/>
    </location>
</feature>
<dbReference type="Proteomes" id="UP000322530">
    <property type="component" value="Unassembled WGS sequence"/>
</dbReference>
<organism evidence="3 4">
    <name type="scientific">Dictyobacter arantiisoli</name>
    <dbReference type="NCBI Taxonomy" id="2014874"/>
    <lineage>
        <taxon>Bacteria</taxon>
        <taxon>Bacillati</taxon>
        <taxon>Chloroflexota</taxon>
        <taxon>Ktedonobacteria</taxon>
        <taxon>Ktedonobacterales</taxon>
        <taxon>Dictyobacteraceae</taxon>
        <taxon>Dictyobacter</taxon>
    </lineage>
</organism>